<reference evidence="1" key="1">
    <citation type="submission" date="2014-09" db="EMBL/GenBank/DDBJ databases">
        <authorList>
            <person name="Magalhaes I.L.F."/>
            <person name="Oliveira U."/>
            <person name="Santos F.R."/>
            <person name="Vidigal T.H.D.A."/>
            <person name="Brescovit A.D."/>
            <person name="Santos A.J."/>
        </authorList>
    </citation>
    <scope>NUCLEOTIDE SEQUENCE</scope>
    <source>
        <tissue evidence="1">Shoot tissue taken approximately 20 cm above the soil surface</tissue>
    </source>
</reference>
<proteinExistence type="predicted"/>
<protein>
    <submittedName>
        <fullName evidence="1">Uncharacterized protein</fullName>
    </submittedName>
</protein>
<organism evidence="1">
    <name type="scientific">Arundo donax</name>
    <name type="common">Giant reed</name>
    <name type="synonym">Donax arundinaceus</name>
    <dbReference type="NCBI Taxonomy" id="35708"/>
    <lineage>
        <taxon>Eukaryota</taxon>
        <taxon>Viridiplantae</taxon>
        <taxon>Streptophyta</taxon>
        <taxon>Embryophyta</taxon>
        <taxon>Tracheophyta</taxon>
        <taxon>Spermatophyta</taxon>
        <taxon>Magnoliopsida</taxon>
        <taxon>Liliopsida</taxon>
        <taxon>Poales</taxon>
        <taxon>Poaceae</taxon>
        <taxon>PACMAD clade</taxon>
        <taxon>Arundinoideae</taxon>
        <taxon>Arundineae</taxon>
        <taxon>Arundo</taxon>
    </lineage>
</organism>
<sequence>MQVTALVLSCLGSRAKAPCTSRTRKPLEGGVLGEISAFGLQGVGSRQ</sequence>
<dbReference type="EMBL" id="GBRH01253450">
    <property type="protein sequence ID" value="JAD44445.1"/>
    <property type="molecule type" value="Transcribed_RNA"/>
</dbReference>
<evidence type="ECO:0000313" key="1">
    <source>
        <dbReference type="EMBL" id="JAD44445.1"/>
    </source>
</evidence>
<dbReference type="AlphaFoldDB" id="A0A0A9A613"/>
<accession>A0A0A9A613</accession>
<name>A0A0A9A613_ARUDO</name>
<reference evidence="1" key="2">
    <citation type="journal article" date="2015" name="Data Brief">
        <title>Shoot transcriptome of the giant reed, Arundo donax.</title>
        <authorList>
            <person name="Barrero R.A."/>
            <person name="Guerrero F.D."/>
            <person name="Moolhuijzen P."/>
            <person name="Goolsby J.A."/>
            <person name="Tidwell J."/>
            <person name="Bellgard S.E."/>
            <person name="Bellgard M.I."/>
        </authorList>
    </citation>
    <scope>NUCLEOTIDE SEQUENCE</scope>
    <source>
        <tissue evidence="1">Shoot tissue taken approximately 20 cm above the soil surface</tissue>
    </source>
</reference>